<evidence type="ECO:0000313" key="4">
    <source>
        <dbReference type="EMBL" id="MCL9684719.1"/>
    </source>
</evidence>
<organism evidence="4 5">
    <name type="scientific">Legionella maioricensis</name>
    <dbReference type="NCBI Taxonomy" id="2896528"/>
    <lineage>
        <taxon>Bacteria</taxon>
        <taxon>Pseudomonadati</taxon>
        <taxon>Pseudomonadota</taxon>
        <taxon>Gammaproteobacteria</taxon>
        <taxon>Legionellales</taxon>
        <taxon>Legionellaceae</taxon>
        <taxon>Legionella</taxon>
    </lineage>
</organism>
<dbReference type="InterPro" id="IPR041000">
    <property type="entry name" value="Serine_protease"/>
</dbReference>
<dbReference type="RefSeq" id="WP_250421932.1">
    <property type="nucleotide sequence ID" value="NZ_JAJKBJ010000013.1"/>
</dbReference>
<comment type="subcellular location">
    <subcellularLocation>
        <location evidence="1">Membrane</location>
    </subcellularLocation>
</comment>
<keyword evidence="2" id="KW-0812">Transmembrane</keyword>
<dbReference type="Proteomes" id="UP001139721">
    <property type="component" value="Unassembled WGS sequence"/>
</dbReference>
<keyword evidence="3" id="KW-0472">Membrane</keyword>
<dbReference type="GO" id="GO:0016020">
    <property type="term" value="C:membrane"/>
    <property type="evidence" value="ECO:0007669"/>
    <property type="project" value="UniProtKB-SubCell"/>
</dbReference>
<reference evidence="4" key="1">
    <citation type="submission" date="2021-11" db="EMBL/GenBank/DDBJ databases">
        <title>Legionella maioricencis sp. nov., a new species isolated from hot water samples in Mallorca.</title>
        <authorList>
            <person name="Crespi S."/>
            <person name="Drasar V."/>
            <person name="Salva-Serra F."/>
            <person name="Jaen-Luchoro D."/>
            <person name="Pineiro-Iglesias B."/>
            <person name="Aliaga F."/>
            <person name="Fernandez-Juarez V."/>
            <person name="Coll G."/>
            <person name="Moore E.R.B."/>
            <person name="Bennasar-Figueras A."/>
        </authorList>
    </citation>
    <scope>NUCLEOTIDE SEQUENCE</scope>
    <source>
        <strain evidence="4">HCPI-6</strain>
    </source>
</reference>
<dbReference type="EMBL" id="JAJKBJ010000013">
    <property type="protein sequence ID" value="MCL9684719.1"/>
    <property type="molecule type" value="Genomic_DNA"/>
</dbReference>
<dbReference type="Pfam" id="PF18405">
    <property type="entry name" value="SLC25_like"/>
    <property type="match status" value="1"/>
</dbReference>
<dbReference type="InterPro" id="IPR023395">
    <property type="entry name" value="MCP_dom_sf"/>
</dbReference>
<evidence type="ECO:0008006" key="6">
    <source>
        <dbReference type="Google" id="ProtNLM"/>
    </source>
</evidence>
<evidence type="ECO:0000256" key="3">
    <source>
        <dbReference type="ARBA" id="ARBA00023136"/>
    </source>
</evidence>
<keyword evidence="5" id="KW-1185">Reference proteome</keyword>
<proteinExistence type="predicted"/>
<accession>A0A9X2D1P1</accession>
<evidence type="ECO:0000256" key="2">
    <source>
        <dbReference type="ARBA" id="ARBA00022692"/>
    </source>
</evidence>
<evidence type="ECO:0000313" key="5">
    <source>
        <dbReference type="Proteomes" id="UP001139721"/>
    </source>
</evidence>
<evidence type="ECO:0000256" key="1">
    <source>
        <dbReference type="ARBA" id="ARBA00004370"/>
    </source>
</evidence>
<protein>
    <recommendedName>
        <fullName evidence="6">Periplasmic ligand-binding sensor domain protein</fullName>
    </recommendedName>
</protein>
<comment type="caution">
    <text evidence="4">The sequence shown here is derived from an EMBL/GenBank/DDBJ whole genome shotgun (WGS) entry which is preliminary data.</text>
</comment>
<name>A0A9X2D1P1_9GAMM</name>
<dbReference type="SUPFAM" id="SSF103506">
    <property type="entry name" value="Mitochondrial carrier"/>
    <property type="match status" value="1"/>
</dbReference>
<sequence>MQSKDDKTTTKRGIFGFSREEMHQMAWGFSNFTAVAGVTSASIVAVQSPAKTILVNLTKYGTAMPVYSGGTMGFFRAFYAGTSASLSSSVARTAYVTNAKNHKPVEVISEEMAREEGKLSRQKIGYVMAAAFGDIVVTQIPESLSTLKKVQGLLPENFKWHTPLNMVELMKGGFGARYTSGMVNFSALCVVEDMIAQKLPDSSAKHFYAGALSGATAAVISYPCTALKDLTLVKSTVSPEGQLSVPSTSSVVQGLVKDFKENPAQVAKTALINSGKQLLVRAPLTATIFGIISFIGDSMGPEPLKEIVPERFQPSTAKNPQGFFGGSSPRVEIVEEAPTATTEASTQSSPKVG</sequence>
<dbReference type="AlphaFoldDB" id="A0A9X2D1P1"/>
<gene>
    <name evidence="4" type="ORF">LOX96_11485</name>
</gene>